<evidence type="ECO:0000256" key="4">
    <source>
        <dbReference type="SAM" id="SignalP"/>
    </source>
</evidence>
<dbReference type="GO" id="GO:0030246">
    <property type="term" value="F:carbohydrate binding"/>
    <property type="evidence" value="ECO:0007669"/>
    <property type="project" value="InterPro"/>
</dbReference>
<dbReference type="NCBIfam" id="TIGR04183">
    <property type="entry name" value="Por_Secre_tail"/>
    <property type="match status" value="1"/>
</dbReference>
<dbReference type="SUPFAM" id="SSF49785">
    <property type="entry name" value="Galactose-binding domain-like"/>
    <property type="match status" value="4"/>
</dbReference>
<sequence>MNMKKNYRFRLSLFLIIVFSSFAIAQTSLGSSKSFMNNLKKELATSVTSKTTSKTFSLEVENSKKFNTTINYKESNASSELLIGEIKNIPESSFYINIKDNSLEGHILLNKTKEAYKYYSDAQGNAFVSKVDINTLICIDYKNASENVSETTNKTNKKTAVKISPALLNLQSLPGAAGCILLDFDGYYMPAGNAWNNGNAIDAAPSGMSDAEIQRHWEIVAEDYRPFNLNITTNEAVFNSYPKNRRMRAVITPTNTALPGVGGVAYVGSFNWDNDVPCWIFDTSGKSGGDTSSHEIGHTFDLSHDGVVSGGIDYYYGIGNTSWAPIMGVGGRRPVVQWSKGEYDGANNKQDDVAIIAGTKFGIGYRADSYGKTIASAANLDYNANGVINQKNGVILSETDYDFFTFTTAGGNVLINANTMVKDGNLHLLIQLYNSAGVEMRSYFNPDPFILNATINTNLPAGKYYIRVSGIGAGNPGSGGYSAYGSIGGYSITGTILPSGNISPSTDVVTVYKEFNYGGFSGGLTIGDYNIERLNSLGVLNDDISSLKVAQGFQAILYQDDNFTGASIVINSDIGSLDKNWNDKVSSIRILANGVTTLDNQTFFLQNRNSGLNMEGWNGNLKDGANVAQGNVNKKFQEYSFTHLGNGLYIINSNYSGNVLSVNDLSKANGANIQQNIYAGTANQQFVVVAADNGFYKFIAKHSGKLVEVMGASMENGANVQQWDNTNKTSGQWKLVSTIVPDTAIFIQAEDYSAMSGITTEVTTDVGGGLNVTDTGVGDTLTYNNINFPSTGSYLIEYRIASAVDGGQIFTYLNKEAIFLGNVDIPNTGGWQKWQTITQTVNVNAGTYNFDIYIQNKSMNINWIRISKIETEPSTLIQAEDYTAMSGIKTETTTDAGGGLNVTDTHAGDWLKYANINFPTSGSYLIEYRVASTVDGAQISTYLNKEAIFLGNVNIPNTRRLQNWQTVKQTVNVNAGTYNFTIDFKKENININWIRITKITSQESTLIQAEDYSAMKGIKTETTTDVGGGLNVTDTKVGDTLTYNNISFPSTGSYLIEYRIASPVDGGQIFTYLNTEAIFLGNVKIPNTGGWQNWQTVKQIVNVNAGTYNFDLYIQNKSMNINWIRISKIESGTTALIQAEDYTAMTGIKTEVTTDVGGGLSVTNPGIGDSVAYNNINFPISGIYTIEYRVASNGGGQIFSYLNNETIFLGNVFIPNTRGSQNWQTITQTVYVDASTTDLFLYFQSGFVNINWIRISKVDKADAAEAMSPGILSSIEEQKTKDELLTVYPNPVSEMLFFTTDLIGGKIKIIDSQTGSLVKTHEIRDNSINVSGLNRGVYVIVFDKDGKQTVRRFIKK</sequence>
<dbReference type="EMBL" id="JRLF01000011">
    <property type="protein sequence ID" value="KQB40043.1"/>
    <property type="molecule type" value="Genomic_DNA"/>
</dbReference>
<feature type="domain" description="CBM6" evidence="6">
    <location>
        <begin position="1005"/>
        <end position="1127"/>
    </location>
</feature>
<feature type="signal peptide" evidence="4">
    <location>
        <begin position="1"/>
        <end position="25"/>
    </location>
</feature>
<gene>
    <name evidence="7" type="ORF">RC62_727</name>
</gene>
<dbReference type="InterPro" id="IPR008979">
    <property type="entry name" value="Galactose-bd-like_sf"/>
</dbReference>
<evidence type="ECO:0000256" key="3">
    <source>
        <dbReference type="ARBA" id="ARBA00022737"/>
    </source>
</evidence>
<dbReference type="InterPro" id="IPR011024">
    <property type="entry name" value="G_crystallin-like"/>
</dbReference>
<dbReference type="Gene3D" id="2.80.10.50">
    <property type="match status" value="1"/>
</dbReference>
<dbReference type="Gene3D" id="2.60.120.260">
    <property type="entry name" value="Galactose-binding domain-like"/>
    <property type="match status" value="4"/>
</dbReference>
<dbReference type="InterPro" id="IPR035992">
    <property type="entry name" value="Ricin_B-like_lectins"/>
</dbReference>
<keyword evidence="2 4" id="KW-0732">Signal</keyword>
<accession>A0A0Q0S8Q6</accession>
<dbReference type="PROSITE" id="PS50915">
    <property type="entry name" value="CRYSTALLIN_BETA_GAMMA"/>
    <property type="match status" value="1"/>
</dbReference>
<dbReference type="Pfam" id="PF03422">
    <property type="entry name" value="CBM_6"/>
    <property type="match status" value="4"/>
</dbReference>
<dbReference type="Pfam" id="PF18962">
    <property type="entry name" value="Por_Secre_tail"/>
    <property type="match status" value="1"/>
</dbReference>
<evidence type="ECO:0000259" key="6">
    <source>
        <dbReference type="PROSITE" id="PS51175"/>
    </source>
</evidence>
<feature type="domain" description="CBM6" evidence="6">
    <location>
        <begin position="1135"/>
        <end position="1256"/>
    </location>
</feature>
<dbReference type="SUPFAM" id="SSF49695">
    <property type="entry name" value="gamma-Crystallin-like"/>
    <property type="match status" value="1"/>
</dbReference>
<dbReference type="InterPro" id="IPR026444">
    <property type="entry name" value="Secre_tail"/>
</dbReference>
<dbReference type="SUPFAM" id="SSF55486">
    <property type="entry name" value="Metalloproteases ('zincins'), catalytic domain"/>
    <property type="match status" value="1"/>
</dbReference>
<evidence type="ECO:0000313" key="8">
    <source>
        <dbReference type="Proteomes" id="UP000050443"/>
    </source>
</evidence>
<dbReference type="Proteomes" id="UP000050443">
    <property type="component" value="Unassembled WGS sequence"/>
</dbReference>
<feature type="domain" description="Beta/gamma crystallin 'Greek key'" evidence="5">
    <location>
        <begin position="553"/>
        <end position="592"/>
    </location>
</feature>
<dbReference type="SMART" id="SM00247">
    <property type="entry name" value="XTALbg"/>
    <property type="match status" value="1"/>
</dbReference>
<dbReference type="InterPro" id="IPR006584">
    <property type="entry name" value="Cellulose-bd_IV"/>
</dbReference>
<organism evidence="7 8">
    <name type="scientific">Flavobacterium aquidurense</name>
    <dbReference type="NCBI Taxonomy" id="362413"/>
    <lineage>
        <taxon>Bacteria</taxon>
        <taxon>Pseudomonadati</taxon>
        <taxon>Bacteroidota</taxon>
        <taxon>Flavobacteriia</taxon>
        <taxon>Flavobacteriales</taxon>
        <taxon>Flavobacteriaceae</taxon>
        <taxon>Flavobacterium</taxon>
    </lineage>
</organism>
<dbReference type="CDD" id="cd04080">
    <property type="entry name" value="CBM6_cellulase-like"/>
    <property type="match status" value="4"/>
</dbReference>
<dbReference type="PROSITE" id="PS51175">
    <property type="entry name" value="CBM6"/>
    <property type="match status" value="4"/>
</dbReference>
<dbReference type="InterPro" id="IPR000772">
    <property type="entry name" value="Ricin_B_lectin"/>
</dbReference>
<feature type="chain" id="PRO_5006183807" evidence="4">
    <location>
        <begin position="26"/>
        <end position="1356"/>
    </location>
</feature>
<keyword evidence="3" id="KW-0677">Repeat</keyword>
<feature type="domain" description="CBM6" evidence="6">
    <location>
        <begin position="875"/>
        <end position="997"/>
    </location>
</feature>
<dbReference type="CDD" id="cd00161">
    <property type="entry name" value="beta-trefoil_Ricin-like"/>
    <property type="match status" value="1"/>
</dbReference>
<dbReference type="PATRIC" id="fig|362413.3.peg.706"/>
<feature type="domain" description="CBM6" evidence="6">
    <location>
        <begin position="745"/>
        <end position="867"/>
    </location>
</feature>
<dbReference type="STRING" id="362413.RC62_727"/>
<dbReference type="Gene3D" id="2.60.120.380">
    <property type="match status" value="1"/>
</dbReference>
<comment type="similarity">
    <text evidence="1">Belongs to the beta/gamma-crystallin family.</text>
</comment>
<dbReference type="InterPro" id="IPR005084">
    <property type="entry name" value="CBM6"/>
</dbReference>
<reference evidence="7 8" key="1">
    <citation type="submission" date="2014-09" db="EMBL/GenBank/DDBJ databases">
        <title>Genome sequence of Flavobacterium aquidurense RC62.</title>
        <authorList>
            <person name="Kim J.F."/>
            <person name="Kwak M.-J."/>
        </authorList>
    </citation>
    <scope>NUCLEOTIDE SEQUENCE [LARGE SCALE GENOMIC DNA]</scope>
    <source>
        <strain evidence="7 8">RC62</strain>
    </source>
</reference>
<comment type="caution">
    <text evidence="7">The sequence shown here is derived from an EMBL/GenBank/DDBJ whole genome shotgun (WGS) entry which is preliminary data.</text>
</comment>
<dbReference type="SMART" id="SM00606">
    <property type="entry name" value="CBD_IV"/>
    <property type="match status" value="4"/>
</dbReference>
<evidence type="ECO:0000313" key="7">
    <source>
        <dbReference type="EMBL" id="KQB40043.1"/>
    </source>
</evidence>
<dbReference type="Pfam" id="PF14200">
    <property type="entry name" value="RicinB_lectin_2"/>
    <property type="match status" value="2"/>
</dbReference>
<protein>
    <submittedName>
        <fullName evidence="7">Putative carbohydrate binding protein</fullName>
    </submittedName>
</protein>
<name>A0A0Q0S8Q6_9FLAO</name>
<evidence type="ECO:0000259" key="5">
    <source>
        <dbReference type="PROSITE" id="PS50915"/>
    </source>
</evidence>
<evidence type="ECO:0000256" key="1">
    <source>
        <dbReference type="ARBA" id="ARBA00009646"/>
    </source>
</evidence>
<evidence type="ECO:0000256" key="2">
    <source>
        <dbReference type="ARBA" id="ARBA00022729"/>
    </source>
</evidence>
<proteinExistence type="inferred from homology"/>
<dbReference type="InterPro" id="IPR001064">
    <property type="entry name" value="Beta/gamma_crystallin"/>
</dbReference>
<dbReference type="Gene3D" id="2.60.20.10">
    <property type="entry name" value="Crystallins"/>
    <property type="match status" value="1"/>
</dbReference>
<dbReference type="SUPFAM" id="SSF50370">
    <property type="entry name" value="Ricin B-like lectins"/>
    <property type="match status" value="1"/>
</dbReference>